<dbReference type="PANTHER" id="PTHR43344:SF2">
    <property type="entry name" value="PHOSPHOSERINE PHOSPHATASE"/>
    <property type="match status" value="1"/>
</dbReference>
<dbReference type="GO" id="GO:0005737">
    <property type="term" value="C:cytoplasm"/>
    <property type="evidence" value="ECO:0007669"/>
    <property type="project" value="TreeGrafter"/>
</dbReference>
<dbReference type="AlphaFoldDB" id="A0A4V5PMF1"/>
<reference evidence="11 12" key="1">
    <citation type="submission" date="2019-04" db="EMBL/GenBank/DDBJ databases">
        <authorList>
            <person name="Li Y."/>
            <person name="Wang J."/>
        </authorList>
    </citation>
    <scope>NUCLEOTIDE SEQUENCE [LARGE SCALE GENOMIC DNA]</scope>
    <source>
        <strain evidence="11 12">DSM 14668</strain>
    </source>
</reference>
<dbReference type="SUPFAM" id="SSF56784">
    <property type="entry name" value="HAD-like"/>
    <property type="match status" value="1"/>
</dbReference>
<keyword evidence="6 11" id="KW-0378">Hydrolase</keyword>
<dbReference type="GO" id="GO:0036424">
    <property type="term" value="F:L-phosphoserine phosphatase activity"/>
    <property type="evidence" value="ECO:0007669"/>
    <property type="project" value="TreeGrafter"/>
</dbReference>
<dbReference type="Proteomes" id="UP000309215">
    <property type="component" value="Unassembled WGS sequence"/>
</dbReference>
<evidence type="ECO:0000256" key="8">
    <source>
        <dbReference type="ARBA" id="ARBA00023299"/>
    </source>
</evidence>
<dbReference type="Gene3D" id="3.40.50.1000">
    <property type="entry name" value="HAD superfamily/HAD-like"/>
    <property type="match status" value="1"/>
</dbReference>
<dbReference type="EC" id="3.1.3.3" evidence="3"/>
<evidence type="ECO:0000256" key="4">
    <source>
        <dbReference type="ARBA" id="ARBA00022605"/>
    </source>
</evidence>
<evidence type="ECO:0000256" key="6">
    <source>
        <dbReference type="ARBA" id="ARBA00022801"/>
    </source>
</evidence>
<evidence type="ECO:0000256" key="2">
    <source>
        <dbReference type="ARBA" id="ARBA00005135"/>
    </source>
</evidence>
<dbReference type="InterPro" id="IPR023214">
    <property type="entry name" value="HAD_sf"/>
</dbReference>
<dbReference type="GO" id="GO:0006564">
    <property type="term" value="P:L-serine biosynthetic process"/>
    <property type="evidence" value="ECO:0007669"/>
    <property type="project" value="UniProtKB-KW"/>
</dbReference>
<comment type="catalytic activity">
    <reaction evidence="9">
        <text>O-phospho-L-serine + H2O = L-serine + phosphate</text>
        <dbReference type="Rhea" id="RHEA:21208"/>
        <dbReference type="ChEBI" id="CHEBI:15377"/>
        <dbReference type="ChEBI" id="CHEBI:33384"/>
        <dbReference type="ChEBI" id="CHEBI:43474"/>
        <dbReference type="ChEBI" id="CHEBI:57524"/>
        <dbReference type="EC" id="3.1.3.3"/>
    </reaction>
</comment>
<evidence type="ECO:0000256" key="1">
    <source>
        <dbReference type="ARBA" id="ARBA00001946"/>
    </source>
</evidence>
<comment type="caution">
    <text evidence="11">The sequence shown here is derived from an EMBL/GenBank/DDBJ whole genome shotgun (WGS) entry which is preliminary data.</text>
</comment>
<dbReference type="PANTHER" id="PTHR43344">
    <property type="entry name" value="PHOSPHOSERINE PHOSPHATASE"/>
    <property type="match status" value="1"/>
</dbReference>
<evidence type="ECO:0000256" key="10">
    <source>
        <dbReference type="ARBA" id="ARBA00048523"/>
    </source>
</evidence>
<gene>
    <name evidence="11" type="ORF">E8A74_27400</name>
</gene>
<keyword evidence="7" id="KW-0460">Magnesium</keyword>
<evidence type="ECO:0000256" key="5">
    <source>
        <dbReference type="ARBA" id="ARBA00022723"/>
    </source>
</evidence>
<evidence type="ECO:0000256" key="3">
    <source>
        <dbReference type="ARBA" id="ARBA00012640"/>
    </source>
</evidence>
<dbReference type="Pfam" id="PF12710">
    <property type="entry name" value="HAD"/>
    <property type="match status" value="1"/>
</dbReference>
<organism evidence="11 12">
    <name type="scientific">Polyangium fumosum</name>
    <dbReference type="NCBI Taxonomy" id="889272"/>
    <lineage>
        <taxon>Bacteria</taxon>
        <taxon>Pseudomonadati</taxon>
        <taxon>Myxococcota</taxon>
        <taxon>Polyangia</taxon>
        <taxon>Polyangiales</taxon>
        <taxon>Polyangiaceae</taxon>
        <taxon>Polyangium</taxon>
    </lineage>
</organism>
<keyword evidence="8" id="KW-0718">Serine biosynthesis</keyword>
<comment type="cofactor">
    <cofactor evidence="1">
        <name>Mg(2+)</name>
        <dbReference type="ChEBI" id="CHEBI:18420"/>
    </cofactor>
</comment>
<keyword evidence="4" id="KW-0028">Amino-acid biosynthesis</keyword>
<accession>A0A4V5PMF1</accession>
<dbReference type="EMBL" id="SSMQ01000032">
    <property type="protein sequence ID" value="TKD03121.1"/>
    <property type="molecule type" value="Genomic_DNA"/>
</dbReference>
<evidence type="ECO:0000256" key="7">
    <source>
        <dbReference type="ARBA" id="ARBA00022842"/>
    </source>
</evidence>
<protein>
    <recommendedName>
        <fullName evidence="3">phosphoserine phosphatase</fullName>
        <ecNumber evidence="3">3.1.3.3</ecNumber>
    </recommendedName>
</protein>
<dbReference type="OrthoDB" id="1633110at2"/>
<name>A0A4V5PMF1_9BACT</name>
<evidence type="ECO:0000313" key="12">
    <source>
        <dbReference type="Proteomes" id="UP000309215"/>
    </source>
</evidence>
<keyword evidence="12" id="KW-1185">Reference proteome</keyword>
<keyword evidence="5" id="KW-0479">Metal-binding</keyword>
<evidence type="ECO:0000313" key="11">
    <source>
        <dbReference type="EMBL" id="TKD03121.1"/>
    </source>
</evidence>
<evidence type="ECO:0000256" key="9">
    <source>
        <dbReference type="ARBA" id="ARBA00048138"/>
    </source>
</evidence>
<comment type="catalytic activity">
    <reaction evidence="10">
        <text>O-phospho-D-serine + H2O = D-serine + phosphate</text>
        <dbReference type="Rhea" id="RHEA:24873"/>
        <dbReference type="ChEBI" id="CHEBI:15377"/>
        <dbReference type="ChEBI" id="CHEBI:35247"/>
        <dbReference type="ChEBI" id="CHEBI:43474"/>
        <dbReference type="ChEBI" id="CHEBI:58680"/>
        <dbReference type="EC" id="3.1.3.3"/>
    </reaction>
</comment>
<dbReference type="GO" id="GO:0000287">
    <property type="term" value="F:magnesium ion binding"/>
    <property type="evidence" value="ECO:0007669"/>
    <property type="project" value="TreeGrafter"/>
</dbReference>
<sequence length="361" mass="39174">MFDWDNTVIKNDVGDLVFFWLVKNDKIMQPPNKDWRATSRFLTNEARNALSAACGDLVDAGMPLPTSTNADCADEILAVYTTAKTADAKAAFEAWNYRTMEPSYAWASQMQAGYTPAEMKAFANTAIEEGLAAAEGAKQTIGTTSVNAYVRVYDQIKNLIDVMQKNGLDVWVLSASPQPNVEAFAERVAVGADHVIAIRNLLDGTGKLTYDFEGCGSVVDGSGNDGGNPVGNTMITYIEGKRCWMNKVIYGVTGPDAEKPNADMKKRPVFGAGDSDTDISFLHDATMLKLVINRNKNEIMCNAYANYMDKWIVNPMFILPNPQKAAAYPCATTGCKDATGAGVACVNEAGEVIPDQMDMVF</sequence>
<proteinExistence type="predicted"/>
<comment type="pathway">
    <text evidence="2">Amino-acid biosynthesis; L-serine biosynthesis; L-serine from 3-phospho-D-glycerate: step 3/3.</text>
</comment>
<dbReference type="InterPro" id="IPR050582">
    <property type="entry name" value="HAD-like_SerB"/>
</dbReference>
<dbReference type="InterPro" id="IPR036412">
    <property type="entry name" value="HAD-like_sf"/>
</dbReference>